<dbReference type="AlphaFoldDB" id="A0A1R4JMM6"/>
<accession>A0A1R4JMM6</accession>
<evidence type="ECO:0000256" key="1">
    <source>
        <dbReference type="SAM" id="MobiDB-lite"/>
    </source>
</evidence>
<proteinExistence type="predicted"/>
<dbReference type="Proteomes" id="UP000196230">
    <property type="component" value="Unassembled WGS sequence"/>
</dbReference>
<name>A0A1R4JMM6_9MICC</name>
<reference evidence="2 3" key="1">
    <citation type="submission" date="2017-02" db="EMBL/GenBank/DDBJ databases">
        <authorList>
            <person name="Peterson S.W."/>
        </authorList>
    </citation>
    <scope>NUCLEOTIDE SEQUENCE [LARGE SCALE GENOMIC DNA]</scope>
    <source>
        <strain evidence="2 3">2B3F</strain>
    </source>
</reference>
<gene>
    <name evidence="2" type="ORF">FM125_09515</name>
</gene>
<sequence>MRVGEDGRGFGRCGAHRGGIPSWVGNGMGARRHRVTATTL</sequence>
<organism evidence="2 3">
    <name type="scientific">Micrococcus lylae</name>
    <dbReference type="NCBI Taxonomy" id="1273"/>
    <lineage>
        <taxon>Bacteria</taxon>
        <taxon>Bacillati</taxon>
        <taxon>Actinomycetota</taxon>
        <taxon>Actinomycetes</taxon>
        <taxon>Micrococcales</taxon>
        <taxon>Micrococcaceae</taxon>
        <taxon>Micrococcus</taxon>
    </lineage>
</organism>
<protein>
    <submittedName>
        <fullName evidence="2">Uncharacterized protein</fullName>
    </submittedName>
</protein>
<feature type="compositionally biased region" description="Basic residues" evidence="1">
    <location>
        <begin position="30"/>
        <end position="40"/>
    </location>
</feature>
<feature type="region of interest" description="Disordered" evidence="1">
    <location>
        <begin position="1"/>
        <end position="40"/>
    </location>
</feature>
<evidence type="ECO:0000313" key="2">
    <source>
        <dbReference type="EMBL" id="SJN33276.1"/>
    </source>
</evidence>
<evidence type="ECO:0000313" key="3">
    <source>
        <dbReference type="Proteomes" id="UP000196230"/>
    </source>
</evidence>
<dbReference type="EMBL" id="FUKP01000063">
    <property type="protein sequence ID" value="SJN33276.1"/>
    <property type="molecule type" value="Genomic_DNA"/>
</dbReference>